<evidence type="ECO:0000313" key="3">
    <source>
        <dbReference type="Proteomes" id="UP000069697"/>
    </source>
</evidence>
<name>A0A100VPJ0_PAEAM</name>
<sequence>MGLTEWSTDILQYDLSDEYSIRKADFAEWGLYCTVYYDMRYVGFFREEEFSSSKISAYWMYKGESKIGGVRMEPNRMYHLFFIPPFQQCFEVLKLLKHKLLQWSDRTKRILTFEILPDQVDLYARAGFWPVEFRCRWMQRPTDHFEIEWDSRVTVKSPEIIESETGTRKYVNEDEIAQCDLESFAGSLEATRRNKTSLADFIPDEDPNYTNEILTQASTLVYDKETGQLIANCRLCLQDNQAAVYSIGVRPAYRGRGLATLMLQRALNELKGQYPVLRLYVMQGNDAESVYLNLGFMPGVQEIQTMYIPEEESQ</sequence>
<accession>A0A100VPJ0</accession>
<evidence type="ECO:0000259" key="1">
    <source>
        <dbReference type="PROSITE" id="PS51186"/>
    </source>
</evidence>
<reference evidence="2 3" key="1">
    <citation type="journal article" date="2016" name="Genome Announc.">
        <title>Draft Genome Sequence of Paenibacillus amylolyticus Heshi-A3, Isolated from Fermented Rice Bran in a Japanese Fermented Seafood Dish.</title>
        <authorList>
            <person name="Akuzawa S."/>
            <person name="Nagaoka J."/>
            <person name="Kanekatsu M."/>
            <person name="Kubota E."/>
            <person name="Ohtake R."/>
            <person name="Suzuki T."/>
            <person name="Kanesaki Y."/>
        </authorList>
    </citation>
    <scope>NUCLEOTIDE SEQUENCE [LARGE SCALE GENOMIC DNA]</scope>
    <source>
        <strain evidence="2 3">Heshi-A3</strain>
    </source>
</reference>
<dbReference type="Proteomes" id="UP000069697">
    <property type="component" value="Unassembled WGS sequence"/>
</dbReference>
<organism evidence="2 3">
    <name type="scientific">Paenibacillus amylolyticus</name>
    <dbReference type="NCBI Taxonomy" id="1451"/>
    <lineage>
        <taxon>Bacteria</taxon>
        <taxon>Bacillati</taxon>
        <taxon>Bacillota</taxon>
        <taxon>Bacilli</taxon>
        <taxon>Bacillales</taxon>
        <taxon>Paenibacillaceae</taxon>
        <taxon>Paenibacillus</taxon>
    </lineage>
</organism>
<dbReference type="Gene3D" id="3.40.630.30">
    <property type="match status" value="1"/>
</dbReference>
<dbReference type="GO" id="GO:0016747">
    <property type="term" value="F:acyltransferase activity, transferring groups other than amino-acyl groups"/>
    <property type="evidence" value="ECO:0007669"/>
    <property type="project" value="InterPro"/>
</dbReference>
<dbReference type="InterPro" id="IPR016181">
    <property type="entry name" value="Acyl_CoA_acyltransferase"/>
</dbReference>
<dbReference type="EMBL" id="BCNV01000001">
    <property type="protein sequence ID" value="GAS83456.1"/>
    <property type="molecule type" value="Genomic_DNA"/>
</dbReference>
<dbReference type="SUPFAM" id="SSF55729">
    <property type="entry name" value="Acyl-CoA N-acyltransferases (Nat)"/>
    <property type="match status" value="1"/>
</dbReference>
<reference evidence="3" key="2">
    <citation type="submission" date="2016-01" db="EMBL/GenBank/DDBJ databases">
        <title>Draft Genome Sequence of Paenibacillus amylolyticus Heshi-A3 that Was Isolated from Fermented Rice Bran with Aging Salted Mackerel, Which Was Named Heshiko as Traditional Fermented Seafood in Japan.</title>
        <authorList>
            <person name="Akuzawa S."/>
            <person name="Nakagawa J."/>
            <person name="Kanekatsu T."/>
            <person name="Kubota E."/>
            <person name="Ohtake R."/>
            <person name="Suzuki T."/>
            <person name="Kanesaki Y."/>
        </authorList>
    </citation>
    <scope>NUCLEOTIDE SEQUENCE [LARGE SCALE GENOMIC DNA]</scope>
    <source>
        <strain evidence="3">Heshi-A3</strain>
    </source>
</reference>
<evidence type="ECO:0000313" key="2">
    <source>
        <dbReference type="EMBL" id="GAS83456.1"/>
    </source>
</evidence>
<dbReference type="InterPro" id="IPR000182">
    <property type="entry name" value="GNAT_dom"/>
</dbReference>
<dbReference type="Pfam" id="PF00583">
    <property type="entry name" value="Acetyltransf_1"/>
    <property type="match status" value="1"/>
</dbReference>
<protein>
    <submittedName>
        <fullName evidence="2">GCN5 family acetyltransferase</fullName>
    </submittedName>
</protein>
<dbReference type="CDD" id="cd04301">
    <property type="entry name" value="NAT_SF"/>
    <property type="match status" value="1"/>
</dbReference>
<dbReference type="AlphaFoldDB" id="A0A100VPJ0"/>
<dbReference type="RefSeq" id="WP_062835792.1">
    <property type="nucleotide sequence ID" value="NZ_BCNV01000001.1"/>
</dbReference>
<proteinExistence type="predicted"/>
<keyword evidence="2" id="KW-0808">Transferase</keyword>
<gene>
    <name evidence="2" type="ORF">PAHA3_3534</name>
</gene>
<comment type="caution">
    <text evidence="2">The sequence shown here is derived from an EMBL/GenBank/DDBJ whole genome shotgun (WGS) entry which is preliminary data.</text>
</comment>
<feature type="domain" description="N-acetyltransferase" evidence="1">
    <location>
        <begin position="171"/>
        <end position="311"/>
    </location>
</feature>
<dbReference type="PROSITE" id="PS51186">
    <property type="entry name" value="GNAT"/>
    <property type="match status" value="1"/>
</dbReference>